<dbReference type="InterPro" id="IPR007055">
    <property type="entry name" value="BON_dom"/>
</dbReference>
<dbReference type="RefSeq" id="WP_060241006.1">
    <property type="nucleotide sequence ID" value="NZ_LPJR01000025.1"/>
</dbReference>
<evidence type="ECO:0000313" key="4">
    <source>
        <dbReference type="Proteomes" id="UP000062912"/>
    </source>
</evidence>
<dbReference type="Proteomes" id="UP000062912">
    <property type="component" value="Unassembled WGS sequence"/>
</dbReference>
<feature type="signal peptide" evidence="1">
    <location>
        <begin position="1"/>
        <end position="29"/>
    </location>
</feature>
<evidence type="ECO:0000256" key="1">
    <source>
        <dbReference type="SAM" id="SignalP"/>
    </source>
</evidence>
<keyword evidence="1" id="KW-0732">Signal</keyword>
<organism evidence="3 4">
    <name type="scientific">Burkholderia pseudomultivorans</name>
    <dbReference type="NCBI Taxonomy" id="1207504"/>
    <lineage>
        <taxon>Bacteria</taxon>
        <taxon>Pseudomonadati</taxon>
        <taxon>Pseudomonadota</taxon>
        <taxon>Betaproteobacteria</taxon>
        <taxon>Burkholderiales</taxon>
        <taxon>Burkholderiaceae</taxon>
        <taxon>Burkholderia</taxon>
        <taxon>Burkholderia cepacia complex</taxon>
    </lineage>
</organism>
<dbReference type="EMBL" id="LPJR01000025">
    <property type="protein sequence ID" value="KWF30819.1"/>
    <property type="molecule type" value="Genomic_DNA"/>
</dbReference>
<dbReference type="Gene3D" id="3.30.1340.30">
    <property type="match status" value="1"/>
</dbReference>
<dbReference type="Pfam" id="PF04972">
    <property type="entry name" value="BON"/>
    <property type="match status" value="1"/>
</dbReference>
<evidence type="ECO:0000259" key="2">
    <source>
        <dbReference type="PROSITE" id="PS50914"/>
    </source>
</evidence>
<dbReference type="PROSITE" id="PS50914">
    <property type="entry name" value="BON"/>
    <property type="match status" value="1"/>
</dbReference>
<accession>A0A132EI94</accession>
<feature type="chain" id="PRO_5007290825" description="BON domain-containing protein" evidence="1">
    <location>
        <begin position="30"/>
        <end position="119"/>
    </location>
</feature>
<dbReference type="PANTHER" id="PTHR34606">
    <property type="entry name" value="BON DOMAIN-CONTAINING PROTEIN"/>
    <property type="match status" value="1"/>
</dbReference>
<protein>
    <recommendedName>
        <fullName evidence="2">BON domain-containing protein</fullName>
    </recommendedName>
</protein>
<dbReference type="AlphaFoldDB" id="A0A132EI94"/>
<gene>
    <name evidence="3" type="ORF">WT56_12445</name>
</gene>
<reference evidence="3 4" key="1">
    <citation type="submission" date="2015-11" db="EMBL/GenBank/DDBJ databases">
        <title>Expanding the genomic diversity of Burkholderia species for the development of highly accurate diagnostics.</title>
        <authorList>
            <person name="Sahl J."/>
            <person name="Keim P."/>
            <person name="Wagner D."/>
        </authorList>
    </citation>
    <scope>NUCLEOTIDE SEQUENCE [LARGE SCALE GENOMIC DNA]</scope>
    <source>
        <strain evidence="3 4">MSMB368WGS</strain>
    </source>
</reference>
<dbReference type="OrthoDB" id="9132396at2"/>
<dbReference type="PANTHER" id="PTHR34606:SF15">
    <property type="entry name" value="BON DOMAIN-CONTAINING PROTEIN"/>
    <property type="match status" value="1"/>
</dbReference>
<name>A0A132EI94_9BURK</name>
<feature type="domain" description="BON" evidence="2">
    <location>
        <begin position="48"/>
        <end position="116"/>
    </location>
</feature>
<evidence type="ECO:0000313" key="3">
    <source>
        <dbReference type="EMBL" id="KWF30819.1"/>
    </source>
</evidence>
<proteinExistence type="predicted"/>
<dbReference type="InterPro" id="IPR051686">
    <property type="entry name" value="Lipoprotein_DolP"/>
</dbReference>
<sequence>MRRYQCFHRLVGAAVVMAALGVQMPSAHATSPAGSFHRVKLDPAARAANRRLAKAVSRALGHTPGIDATNVTVRARSGMVVLSGSVPDAAQIDRATAVARQVNGVTDVKNTLTVREAGQ</sequence>
<comment type="caution">
    <text evidence="3">The sequence shown here is derived from an EMBL/GenBank/DDBJ whole genome shotgun (WGS) entry which is preliminary data.</text>
</comment>